<proteinExistence type="inferred from homology"/>
<keyword evidence="2 3" id="KW-0175">Coiled coil</keyword>
<dbReference type="InterPro" id="IPR010754">
    <property type="entry name" value="OPA3-like"/>
</dbReference>
<dbReference type="AlphaFoldDB" id="A0A915I6C5"/>
<keyword evidence="5" id="KW-1185">Reference proteome</keyword>
<dbReference type="OMA" id="KMYVMNL"/>
<name>A0A915I6C5_ROMCU</name>
<dbReference type="WBParaSite" id="nRc.2.0.1.t09410-RA">
    <property type="protein sequence ID" value="nRc.2.0.1.t09410-RA"/>
    <property type="gene ID" value="nRc.2.0.1.g09410"/>
</dbReference>
<reference evidence="6" key="1">
    <citation type="submission" date="2022-11" db="UniProtKB">
        <authorList>
            <consortium name="WormBaseParasite"/>
        </authorList>
    </citation>
    <scope>IDENTIFICATION</scope>
</reference>
<dbReference type="PANTHER" id="PTHR12499:SF0">
    <property type="entry name" value="OPTIC ATROPHY 3 PROTEIN"/>
    <property type="match status" value="1"/>
</dbReference>
<dbReference type="PANTHER" id="PTHR12499">
    <property type="entry name" value="OPTIC ATROPHY 3 PROTEIN OPA3"/>
    <property type="match status" value="1"/>
</dbReference>
<evidence type="ECO:0000256" key="3">
    <source>
        <dbReference type="SAM" id="Coils"/>
    </source>
</evidence>
<feature type="region of interest" description="Disordered" evidence="4">
    <location>
        <begin position="184"/>
        <end position="208"/>
    </location>
</feature>
<protein>
    <submittedName>
        <fullName evidence="6">OPA3-like protein</fullName>
    </submittedName>
</protein>
<dbReference type="GO" id="GO:0019216">
    <property type="term" value="P:regulation of lipid metabolic process"/>
    <property type="evidence" value="ECO:0007669"/>
    <property type="project" value="TreeGrafter"/>
</dbReference>
<dbReference type="GO" id="GO:0005739">
    <property type="term" value="C:mitochondrion"/>
    <property type="evidence" value="ECO:0007669"/>
    <property type="project" value="TreeGrafter"/>
</dbReference>
<sequence>MAVGAFPIAKLAYLAVKQISKPIANQIKLTAKSNAVFRRYVCLPPAQFYHFVETRFKMYILGLGKPVKITPLNEQMAVELGAELLGEGVVFLMASATIFLEYVRQSRNTRLKEEEAEKRLTNLEEKLQILDEMCKKQSETLSSVQEQLSNSSILKSLTNKLFTGGGSTTTKNVEKADKSISATEEILDDKNSENPINTPVVGEDNSKS</sequence>
<comment type="similarity">
    <text evidence="1">Belongs to the OPA3 family.</text>
</comment>
<feature type="coiled-coil region" evidence="3">
    <location>
        <begin position="106"/>
        <end position="140"/>
    </location>
</feature>
<evidence type="ECO:0000256" key="1">
    <source>
        <dbReference type="ARBA" id="ARBA00007584"/>
    </source>
</evidence>
<evidence type="ECO:0000313" key="5">
    <source>
        <dbReference type="Proteomes" id="UP000887565"/>
    </source>
</evidence>
<evidence type="ECO:0000256" key="2">
    <source>
        <dbReference type="ARBA" id="ARBA00023054"/>
    </source>
</evidence>
<accession>A0A915I6C5</accession>
<dbReference type="Pfam" id="PF07047">
    <property type="entry name" value="OPA3"/>
    <property type="match status" value="1"/>
</dbReference>
<evidence type="ECO:0000256" key="4">
    <source>
        <dbReference type="SAM" id="MobiDB-lite"/>
    </source>
</evidence>
<evidence type="ECO:0000313" key="6">
    <source>
        <dbReference type="WBParaSite" id="nRc.2.0.1.t09410-RA"/>
    </source>
</evidence>
<dbReference type="Proteomes" id="UP000887565">
    <property type="component" value="Unplaced"/>
</dbReference>
<organism evidence="5 6">
    <name type="scientific">Romanomermis culicivorax</name>
    <name type="common">Nematode worm</name>
    <dbReference type="NCBI Taxonomy" id="13658"/>
    <lineage>
        <taxon>Eukaryota</taxon>
        <taxon>Metazoa</taxon>
        <taxon>Ecdysozoa</taxon>
        <taxon>Nematoda</taxon>
        <taxon>Enoplea</taxon>
        <taxon>Dorylaimia</taxon>
        <taxon>Mermithida</taxon>
        <taxon>Mermithoidea</taxon>
        <taxon>Mermithidae</taxon>
        <taxon>Romanomermis</taxon>
    </lineage>
</organism>